<dbReference type="InterPro" id="IPR043519">
    <property type="entry name" value="NT_sf"/>
</dbReference>
<dbReference type="RefSeq" id="WP_083102736.1">
    <property type="nucleotide sequence ID" value="NZ_CP020569.1"/>
</dbReference>
<evidence type="ECO:0000313" key="2">
    <source>
        <dbReference type="Proteomes" id="UP000192726"/>
    </source>
</evidence>
<keyword evidence="1" id="KW-0548">Nucleotidyltransferase</keyword>
<dbReference type="InterPro" id="IPR007530">
    <property type="entry name" value="Aminoglycoside_adenylylTfrase"/>
</dbReference>
<dbReference type="AlphaFoldDB" id="A0A1V0TK38"/>
<organism evidence="1 2">
    <name type="scientific">Streptomyces gilvosporeus</name>
    <dbReference type="NCBI Taxonomy" id="553510"/>
    <lineage>
        <taxon>Bacteria</taxon>
        <taxon>Bacillati</taxon>
        <taxon>Actinomycetota</taxon>
        <taxon>Actinomycetes</taxon>
        <taxon>Kitasatosporales</taxon>
        <taxon>Streptomycetaceae</taxon>
        <taxon>Streptomyces</taxon>
    </lineage>
</organism>
<dbReference type="Pfam" id="PF04439">
    <property type="entry name" value="Adenyl_transf"/>
    <property type="match status" value="1"/>
</dbReference>
<proteinExistence type="predicted"/>
<reference evidence="1 2" key="1">
    <citation type="submission" date="2017-04" db="EMBL/GenBank/DDBJ databases">
        <title>Complete Genome Sequence of Streptomyces gilvosporeus F607, a Capable Producer of Natamycin.</title>
        <authorList>
            <person name="Zong G."/>
            <person name="Zhong C."/>
            <person name="Fu J."/>
            <person name="Qin R."/>
            <person name="Cao G."/>
        </authorList>
    </citation>
    <scope>NUCLEOTIDE SEQUENCE [LARGE SCALE GENOMIC DNA]</scope>
    <source>
        <strain evidence="1 2">F607</strain>
    </source>
</reference>
<dbReference type="GO" id="GO:0016779">
    <property type="term" value="F:nucleotidyltransferase activity"/>
    <property type="evidence" value="ECO:0007669"/>
    <property type="project" value="UniProtKB-KW"/>
</dbReference>
<dbReference type="SUPFAM" id="SSF81301">
    <property type="entry name" value="Nucleotidyltransferase"/>
    <property type="match status" value="1"/>
</dbReference>
<accession>A0A1V0TK38</accession>
<evidence type="ECO:0000313" key="1">
    <source>
        <dbReference type="EMBL" id="ARF53306.1"/>
    </source>
</evidence>
<dbReference type="OrthoDB" id="4519931at2"/>
<dbReference type="Proteomes" id="UP000192726">
    <property type="component" value="Chromosome"/>
</dbReference>
<gene>
    <name evidence="1" type="ORF">B1H19_03210</name>
</gene>
<sequence>MHDAFIARLLDWAAARPDIAAVLRTGSRARHDGTVDALSDHDIELYTTDPGRYENSDDWLGELGTVAVAVDLEGPWDNPACLVFFDGGLKADFQVRAADRLATLADNGLDELHERGYEVLFDRDGAAAHLPAPTGAAPKAELPDAGDFHDVCAEFWHEIAHLPRYAARGELWVVKARDWTTKELLQTMIEWHAQSRHGAGHDVWHLGTRMRVWAAPGVWERLDEIFGGFDPHDALRAARATADLFAELAREVADTYGFTYPEGAERAIRPTLDSLPSLDG</sequence>
<dbReference type="Gene3D" id="3.30.460.10">
    <property type="entry name" value="Beta Polymerase, domain 2"/>
    <property type="match status" value="1"/>
</dbReference>
<dbReference type="KEGG" id="sgv:B1H19_03210"/>
<name>A0A1V0TK38_9ACTN</name>
<dbReference type="STRING" id="553510.B1H19_03210"/>
<keyword evidence="2" id="KW-1185">Reference proteome</keyword>
<dbReference type="Gene3D" id="1.20.120.330">
    <property type="entry name" value="Nucleotidyltransferases domain 2"/>
    <property type="match status" value="1"/>
</dbReference>
<keyword evidence="1" id="KW-0808">Transferase</keyword>
<dbReference type="EMBL" id="CP020569">
    <property type="protein sequence ID" value="ARF53306.1"/>
    <property type="molecule type" value="Genomic_DNA"/>
</dbReference>
<protein>
    <submittedName>
        <fullName evidence="1">Aminoglycoside adenylyltransferase</fullName>
    </submittedName>
</protein>
<dbReference type="SUPFAM" id="SSF81631">
    <property type="entry name" value="PAP/OAS1 substrate-binding domain"/>
    <property type="match status" value="1"/>
</dbReference>